<evidence type="ECO:0000256" key="1">
    <source>
        <dbReference type="ARBA" id="ARBA00004622"/>
    </source>
</evidence>
<dbReference type="EMBL" id="LR746273">
    <property type="protein sequence ID" value="CAA7403532.1"/>
    <property type="molecule type" value="Genomic_DNA"/>
</dbReference>
<evidence type="ECO:0000256" key="6">
    <source>
        <dbReference type="ARBA" id="ARBA00023008"/>
    </source>
</evidence>
<dbReference type="PANTHER" id="PTHR34192">
    <property type="entry name" value="PLASTOCYANIN MAJOR ISOFORM, CHLOROPLASTIC-RELATED"/>
    <property type="match status" value="1"/>
</dbReference>
<gene>
    <name evidence="12" type="ORF">SI8410_10014210</name>
</gene>
<dbReference type="PROSITE" id="PS00196">
    <property type="entry name" value="COPPER_BLUE"/>
    <property type="match status" value="1"/>
</dbReference>
<evidence type="ECO:0000256" key="5">
    <source>
        <dbReference type="ARBA" id="ARBA00022982"/>
    </source>
</evidence>
<keyword evidence="6 9" id="KW-0186">Copper</keyword>
<evidence type="ECO:0000256" key="7">
    <source>
        <dbReference type="ARBA" id="ARBA00023078"/>
    </source>
</evidence>
<feature type="domain" description="Blue (type 1) copper" evidence="11">
    <location>
        <begin position="71"/>
        <end position="168"/>
    </location>
</feature>
<dbReference type="GO" id="GO:0005507">
    <property type="term" value="F:copper ion binding"/>
    <property type="evidence" value="ECO:0007669"/>
    <property type="project" value="UniProtKB-UniRule"/>
</dbReference>
<evidence type="ECO:0000256" key="4">
    <source>
        <dbReference type="ARBA" id="ARBA00022723"/>
    </source>
</evidence>
<evidence type="ECO:0000259" key="11">
    <source>
        <dbReference type="Pfam" id="PF00127"/>
    </source>
</evidence>
<dbReference type="GO" id="GO:0009055">
    <property type="term" value="F:electron transfer activity"/>
    <property type="evidence" value="ECO:0007669"/>
    <property type="project" value="UniProtKB-UniRule"/>
</dbReference>
<dbReference type="PANTHER" id="PTHR34192:SF10">
    <property type="entry name" value="PLASTOCYANIN MAJOR ISOFORM, CHLOROPLASTIC-RELATED"/>
    <property type="match status" value="1"/>
</dbReference>
<organism evidence="12 13">
    <name type="scientific">Spirodela intermedia</name>
    <name type="common">Intermediate duckweed</name>
    <dbReference type="NCBI Taxonomy" id="51605"/>
    <lineage>
        <taxon>Eukaryota</taxon>
        <taxon>Viridiplantae</taxon>
        <taxon>Streptophyta</taxon>
        <taxon>Embryophyta</taxon>
        <taxon>Tracheophyta</taxon>
        <taxon>Spermatophyta</taxon>
        <taxon>Magnoliopsida</taxon>
        <taxon>Liliopsida</taxon>
        <taxon>Araceae</taxon>
        <taxon>Lemnoideae</taxon>
        <taxon>Spirodela</taxon>
    </lineage>
</organism>
<keyword evidence="8 10" id="KW-0472">Membrane</keyword>
<dbReference type="Proteomes" id="UP000663760">
    <property type="component" value="Chromosome 10"/>
</dbReference>
<dbReference type="Pfam" id="PF00127">
    <property type="entry name" value="Copper-bind"/>
    <property type="match status" value="1"/>
</dbReference>
<dbReference type="InterPro" id="IPR028871">
    <property type="entry name" value="BlueCu_1_BS"/>
</dbReference>
<feature type="binding site" evidence="9">
    <location>
        <position position="106"/>
    </location>
    <ligand>
        <name>Cu cation</name>
        <dbReference type="ChEBI" id="CHEBI:23378"/>
    </ligand>
</feature>
<dbReference type="AlphaFoldDB" id="A0A7I8L176"/>
<evidence type="ECO:0000256" key="10">
    <source>
        <dbReference type="RuleBase" id="RU363020"/>
    </source>
</evidence>
<evidence type="ECO:0000313" key="12">
    <source>
        <dbReference type="EMBL" id="CAA7403532.1"/>
    </source>
</evidence>
<comment type="similarity">
    <text evidence="2 10">Belongs to the plastocyanin family.</text>
</comment>
<dbReference type="InterPro" id="IPR000923">
    <property type="entry name" value="BlueCu_1"/>
</dbReference>
<keyword evidence="3 10" id="KW-0813">Transport</keyword>
<evidence type="ECO:0000313" key="13">
    <source>
        <dbReference type="Proteomes" id="UP000663760"/>
    </source>
</evidence>
<evidence type="ECO:0000256" key="8">
    <source>
        <dbReference type="ARBA" id="ARBA00023136"/>
    </source>
</evidence>
<comment type="function">
    <text evidence="10">Participates in electron transfer between P700 and the cytochrome b6-f complex in photosystem I.</text>
</comment>
<dbReference type="GO" id="GO:0009535">
    <property type="term" value="C:chloroplast thylakoid membrane"/>
    <property type="evidence" value="ECO:0007669"/>
    <property type="project" value="UniProtKB-SubCell"/>
</dbReference>
<evidence type="ECO:0000256" key="9">
    <source>
        <dbReference type="PIRSR" id="PIRSR602387-1"/>
    </source>
</evidence>
<dbReference type="InterPro" id="IPR001235">
    <property type="entry name" value="Copper_blue_Plastocyanin"/>
</dbReference>
<keyword evidence="5 10" id="KW-0249">Electron transport</keyword>
<dbReference type="SUPFAM" id="SSF49503">
    <property type="entry name" value="Cupredoxins"/>
    <property type="match status" value="1"/>
</dbReference>
<feature type="binding site" evidence="9">
    <location>
        <position position="161"/>
    </location>
    <ligand>
        <name>Cu cation</name>
        <dbReference type="ChEBI" id="CHEBI:23378"/>
    </ligand>
</feature>
<dbReference type="PRINTS" id="PR00157">
    <property type="entry name" value="PLASTOCYANIN"/>
</dbReference>
<dbReference type="PRINTS" id="PR00156">
    <property type="entry name" value="COPPERBLUE"/>
</dbReference>
<dbReference type="OrthoDB" id="197281at2759"/>
<sequence>MASLTAAVAVTVPRFQGLRSCSSPAKVAAAVAPARQAASAVGVRASLKEVGVALAATAASALLASGALAFDVKLGNDTGGLEFVPKDFSVASGEEIVFINNAGYPHNVVFDPDDIPEGVDVSSISMDEEVLLNGPGEKHSVVLKIPGSYRFYCSPHLGAGMVGNVVVK</sequence>
<evidence type="ECO:0000256" key="2">
    <source>
        <dbReference type="ARBA" id="ARBA00005338"/>
    </source>
</evidence>
<dbReference type="NCBIfam" id="TIGR02656">
    <property type="entry name" value="cyanin_plasto"/>
    <property type="match status" value="1"/>
</dbReference>
<keyword evidence="13" id="KW-1185">Reference proteome</keyword>
<comment type="cofactor">
    <cofactor evidence="9">
        <name>Cu(2+)</name>
        <dbReference type="ChEBI" id="CHEBI:29036"/>
    </cofactor>
    <text evidence="9">The crystal structure with reduced Cu(1+) has also been determined.</text>
</comment>
<dbReference type="Gene3D" id="2.60.40.420">
    <property type="entry name" value="Cupredoxins - blue copper proteins"/>
    <property type="match status" value="1"/>
</dbReference>
<dbReference type="GO" id="GO:0009543">
    <property type="term" value="C:chloroplast thylakoid lumen"/>
    <property type="evidence" value="ECO:0007669"/>
    <property type="project" value="TreeGrafter"/>
</dbReference>
<evidence type="ECO:0000256" key="3">
    <source>
        <dbReference type="ARBA" id="ARBA00022448"/>
    </source>
</evidence>
<keyword evidence="4 9" id="KW-0479">Metal-binding</keyword>
<feature type="binding site" evidence="9">
    <location>
        <position position="156"/>
    </location>
    <ligand>
        <name>Cu cation</name>
        <dbReference type="ChEBI" id="CHEBI:23378"/>
    </ligand>
</feature>
<dbReference type="InterPro" id="IPR002387">
    <property type="entry name" value="Plastocyanin"/>
</dbReference>
<proteinExistence type="inferred from homology"/>
<keyword evidence="7 10" id="KW-0793">Thylakoid</keyword>
<name>A0A7I8L176_SPIIN</name>
<feature type="binding site" evidence="9">
    <location>
        <position position="153"/>
    </location>
    <ligand>
        <name>Cu cation</name>
        <dbReference type="ChEBI" id="CHEBI:23378"/>
    </ligand>
</feature>
<protein>
    <recommendedName>
        <fullName evidence="10">Plastocyanin</fullName>
    </recommendedName>
</protein>
<comment type="subcellular location">
    <subcellularLocation>
        <location evidence="1 10">Plastid</location>
        <location evidence="1 10">Chloroplast thylakoid membrane</location>
        <topology evidence="1 10">Peripheral membrane protein</topology>
        <orientation evidence="1 10">Lumenal side</orientation>
    </subcellularLocation>
</comment>
<reference evidence="12" key="1">
    <citation type="submission" date="2020-02" db="EMBL/GenBank/DDBJ databases">
        <authorList>
            <person name="Scholz U."/>
            <person name="Mascher M."/>
            <person name="Fiebig A."/>
        </authorList>
    </citation>
    <scope>NUCLEOTIDE SEQUENCE</scope>
</reference>
<accession>A0A7I8L176</accession>
<dbReference type="InterPro" id="IPR008972">
    <property type="entry name" value="Cupredoxin"/>
</dbReference>
<dbReference type="CDD" id="cd04219">
    <property type="entry name" value="Plastocyanin"/>
    <property type="match status" value="1"/>
</dbReference>